<organism evidence="2">
    <name type="scientific">Panicum hallii</name>
    <dbReference type="NCBI Taxonomy" id="206008"/>
    <lineage>
        <taxon>Eukaryota</taxon>
        <taxon>Viridiplantae</taxon>
        <taxon>Streptophyta</taxon>
        <taxon>Embryophyta</taxon>
        <taxon>Tracheophyta</taxon>
        <taxon>Spermatophyta</taxon>
        <taxon>Magnoliopsida</taxon>
        <taxon>Liliopsida</taxon>
        <taxon>Poales</taxon>
        <taxon>Poaceae</taxon>
        <taxon>PACMAD clade</taxon>
        <taxon>Panicoideae</taxon>
        <taxon>Panicodae</taxon>
        <taxon>Paniceae</taxon>
        <taxon>Panicinae</taxon>
        <taxon>Panicum</taxon>
        <taxon>Panicum sect. Panicum</taxon>
    </lineage>
</organism>
<evidence type="ECO:0000256" key="1">
    <source>
        <dbReference type="SAM" id="Phobius"/>
    </source>
</evidence>
<keyword evidence="1" id="KW-0472">Membrane</keyword>
<name>A0A2T8IH95_9POAL</name>
<proteinExistence type="predicted"/>
<reference evidence="2" key="1">
    <citation type="submission" date="2018-04" db="EMBL/GenBank/DDBJ databases">
        <title>WGS assembly of Panicum hallii.</title>
        <authorList>
            <person name="Lovell J."/>
            <person name="Jenkins J."/>
            <person name="Lowry D."/>
            <person name="Mamidi S."/>
            <person name="Sreedasyam A."/>
            <person name="Weng X."/>
            <person name="Barry K."/>
            <person name="Bonette J."/>
            <person name="Campitelli B."/>
            <person name="Daum C."/>
            <person name="Gordon S."/>
            <person name="Gould B."/>
            <person name="Lipzen A."/>
            <person name="Macqueen A."/>
            <person name="Palacio-Mejia J."/>
            <person name="Plott C."/>
            <person name="Shakirov E."/>
            <person name="Shu S."/>
            <person name="Yoshinaga Y."/>
            <person name="Zane M."/>
            <person name="Rokhsar D."/>
            <person name="Grimwood J."/>
            <person name="Schmutz J."/>
            <person name="Juenger T."/>
        </authorList>
    </citation>
    <scope>NUCLEOTIDE SEQUENCE [LARGE SCALE GENOMIC DNA]</scope>
    <source>
        <strain evidence="2">FIL2</strain>
    </source>
</reference>
<accession>A0A2T8IH95</accession>
<protein>
    <submittedName>
        <fullName evidence="2">Uncharacterized protein</fullName>
    </submittedName>
</protein>
<dbReference type="Proteomes" id="UP000243499">
    <property type="component" value="Chromosome 6"/>
</dbReference>
<keyword evidence="1" id="KW-1133">Transmembrane helix</keyword>
<dbReference type="Gramene" id="PVH37058">
    <property type="protein sequence ID" value="PVH37058"/>
    <property type="gene ID" value="PAHAL_6G233600"/>
</dbReference>
<keyword evidence="1" id="KW-0812">Transmembrane</keyword>
<dbReference type="EMBL" id="CM008051">
    <property type="protein sequence ID" value="PVH37058.1"/>
    <property type="molecule type" value="Genomic_DNA"/>
</dbReference>
<dbReference type="AlphaFoldDB" id="A0A2T8IH95"/>
<gene>
    <name evidence="2" type="ORF">PAHAL_6G233600</name>
</gene>
<evidence type="ECO:0000313" key="2">
    <source>
        <dbReference type="EMBL" id="PVH37058.1"/>
    </source>
</evidence>
<feature type="transmembrane region" description="Helical" evidence="1">
    <location>
        <begin position="6"/>
        <end position="27"/>
    </location>
</feature>
<sequence>MDNLAFLRGITAPVVAGAVLGAVWWFWIHPVSPSSAAPCRSDHRRCPSSTDSLLQGSSRRWRCSCSTA</sequence>